<feature type="transmembrane region" description="Helical" evidence="1">
    <location>
        <begin position="33"/>
        <end position="51"/>
    </location>
</feature>
<keyword evidence="3" id="KW-1185">Reference proteome</keyword>
<evidence type="ECO:0000313" key="3">
    <source>
        <dbReference type="Proteomes" id="UP001589854"/>
    </source>
</evidence>
<evidence type="ECO:0000313" key="2">
    <source>
        <dbReference type="EMBL" id="MFC0269902.1"/>
    </source>
</evidence>
<comment type="caution">
    <text evidence="2">The sequence shown here is derived from an EMBL/GenBank/DDBJ whole genome shotgun (WGS) entry which is preliminary data.</text>
</comment>
<proteinExistence type="predicted"/>
<organism evidence="2 3">
    <name type="scientific">Metabacillus herbersteinensis</name>
    <dbReference type="NCBI Taxonomy" id="283816"/>
    <lineage>
        <taxon>Bacteria</taxon>
        <taxon>Bacillati</taxon>
        <taxon>Bacillota</taxon>
        <taxon>Bacilli</taxon>
        <taxon>Bacillales</taxon>
        <taxon>Bacillaceae</taxon>
        <taxon>Metabacillus</taxon>
    </lineage>
</organism>
<keyword evidence="1" id="KW-0812">Transmembrane</keyword>
<accession>A0ABV6G8C1</accession>
<keyword evidence="1" id="KW-0472">Membrane</keyword>
<dbReference type="NCBIfam" id="TIGR02896">
    <property type="entry name" value="spore_III_AF"/>
    <property type="match status" value="1"/>
</dbReference>
<dbReference type="Proteomes" id="UP001589854">
    <property type="component" value="Unassembled WGS sequence"/>
</dbReference>
<name>A0ABV6G8C1_9BACI</name>
<dbReference type="EMBL" id="JBHLVO010000001">
    <property type="protein sequence ID" value="MFC0269902.1"/>
    <property type="molecule type" value="Genomic_DNA"/>
</dbReference>
<dbReference type="Pfam" id="PF09581">
    <property type="entry name" value="Spore_III_AF"/>
    <property type="match status" value="1"/>
</dbReference>
<dbReference type="InterPro" id="IPR014245">
    <property type="entry name" value="Spore_III_AF"/>
</dbReference>
<keyword evidence="1" id="KW-1133">Transmembrane helix</keyword>
<feature type="transmembrane region" description="Helical" evidence="1">
    <location>
        <begin position="7"/>
        <end position="27"/>
    </location>
</feature>
<reference evidence="2 3" key="1">
    <citation type="submission" date="2024-09" db="EMBL/GenBank/DDBJ databases">
        <authorList>
            <person name="Sun Q."/>
            <person name="Mori K."/>
        </authorList>
    </citation>
    <scope>NUCLEOTIDE SEQUENCE [LARGE SCALE GENOMIC DNA]</scope>
    <source>
        <strain evidence="2 3">CCM 7228</strain>
    </source>
</reference>
<evidence type="ECO:0000256" key="1">
    <source>
        <dbReference type="SAM" id="Phobius"/>
    </source>
</evidence>
<sequence length="207" mass="23530">MSILTDWITNIILFILLAVVIDLLLPNSTMQKYAKVVISLLLIVVIINPIFKLFSTDMDQLLAEIQLESSYNEDEGKNLIDLQKKEIQASQRAYILNYMAVQMEKQAEKELVQNYDVTISQILPTFSEQDTQINSQSQPDHIEVTLQHKPEEAALETVQMVEIDASKNPVPKKDTQKTEAEEIAAYLANIWEVEAETITVHLEGGRE</sequence>
<protein>
    <submittedName>
        <fullName evidence="2">Stage III sporulation protein AF</fullName>
    </submittedName>
</protein>
<dbReference type="RefSeq" id="WP_378929268.1">
    <property type="nucleotide sequence ID" value="NZ_JBHLVO010000001.1"/>
</dbReference>
<gene>
    <name evidence="2" type="primary">spoIIIAF</name>
    <name evidence="2" type="ORF">ACFFIX_00315</name>
</gene>